<evidence type="ECO:0000256" key="1">
    <source>
        <dbReference type="ARBA" id="ARBA00004429"/>
    </source>
</evidence>
<dbReference type="EMBL" id="BSNI01000002">
    <property type="protein sequence ID" value="GLQ18704.1"/>
    <property type="molecule type" value="Genomic_DNA"/>
</dbReference>
<dbReference type="InterPro" id="IPR045070">
    <property type="entry name" value="MATE_MepA-like"/>
</dbReference>
<feature type="transmembrane region" description="Helical" evidence="10">
    <location>
        <begin position="202"/>
        <end position="221"/>
    </location>
</feature>
<keyword evidence="7 10" id="KW-1133">Transmembrane helix</keyword>
<evidence type="ECO:0000256" key="6">
    <source>
        <dbReference type="ARBA" id="ARBA00022692"/>
    </source>
</evidence>
<feature type="transmembrane region" description="Helical" evidence="10">
    <location>
        <begin position="43"/>
        <end position="62"/>
    </location>
</feature>
<evidence type="ECO:0000256" key="4">
    <source>
        <dbReference type="ARBA" id="ARBA00022448"/>
    </source>
</evidence>
<feature type="transmembrane region" description="Helical" evidence="10">
    <location>
        <begin position="20"/>
        <end position="38"/>
    </location>
</feature>
<sequence>MNDTQVSEDNNYLTQPIGRLFLSTALPIILVMLVNGLFNLVDAYFLGIFVGAAALTAVTIMFPVQMLIYSLTTMIANGFASIVARRLGAKDMRGAAESFAVAIVMGVGLSVIMMIAFLLFGEALVSWVTNGDQELTEMAWTYMSIMMFTSPLIFILSVQYDGLRSEGKIGFMTLVSLGVTLSNVAFNYVFIVILQWGVAGSAWGTVAAQMMSLIAIMVYRLRGQSKLGFHMPTGPVFRKIAKENLALGAPLSLNYLSISLIAGSVVAMLKLYGTDNYTVTVGAYGIVTRLLTFSFMPLLGLSMAFQSIAGNNFGGNMAGRVNFSTKTALLVSLGYCLVIEFTFMLFPGQLAGLFVQDAGMISETARILPYLMIMYFTAGPAIVLSGFYQAIGDAKRAAILSLSRNYLIGFPLLMVMPRLFGEPGIWYASPIGDIIMVCLTIAVLVVAQRRKGYRGGVFLPQTA</sequence>
<evidence type="ECO:0000256" key="5">
    <source>
        <dbReference type="ARBA" id="ARBA00022475"/>
    </source>
</evidence>
<accession>A0ABQ5UWB9</accession>
<dbReference type="PIRSF" id="PIRSF006603">
    <property type="entry name" value="DinF"/>
    <property type="match status" value="1"/>
</dbReference>
<keyword evidence="9" id="KW-0046">Antibiotic resistance</keyword>
<protein>
    <recommendedName>
        <fullName evidence="3">Multidrug export protein MepA</fullName>
    </recommendedName>
</protein>
<feature type="transmembrane region" description="Helical" evidence="10">
    <location>
        <begin position="140"/>
        <end position="158"/>
    </location>
</feature>
<evidence type="ECO:0000256" key="9">
    <source>
        <dbReference type="ARBA" id="ARBA00023251"/>
    </source>
</evidence>
<evidence type="ECO:0000313" key="12">
    <source>
        <dbReference type="Proteomes" id="UP001161405"/>
    </source>
</evidence>
<evidence type="ECO:0000256" key="2">
    <source>
        <dbReference type="ARBA" id="ARBA00008417"/>
    </source>
</evidence>
<evidence type="ECO:0000256" key="8">
    <source>
        <dbReference type="ARBA" id="ARBA00023136"/>
    </source>
</evidence>
<feature type="transmembrane region" description="Helical" evidence="10">
    <location>
        <begin position="281"/>
        <end position="306"/>
    </location>
</feature>
<dbReference type="PANTHER" id="PTHR43823:SF3">
    <property type="entry name" value="MULTIDRUG EXPORT PROTEIN MEPA"/>
    <property type="match status" value="1"/>
</dbReference>
<proteinExistence type="inferred from homology"/>
<keyword evidence="12" id="KW-1185">Reference proteome</keyword>
<evidence type="ECO:0000256" key="10">
    <source>
        <dbReference type="SAM" id="Phobius"/>
    </source>
</evidence>
<feature type="transmembrane region" description="Helical" evidence="10">
    <location>
        <begin position="367"/>
        <end position="391"/>
    </location>
</feature>
<dbReference type="RefSeq" id="WP_284365739.1">
    <property type="nucleotide sequence ID" value="NZ_BSNI01000002.1"/>
</dbReference>
<feature type="transmembrane region" description="Helical" evidence="10">
    <location>
        <begin position="68"/>
        <end position="87"/>
    </location>
</feature>
<feature type="transmembrane region" description="Helical" evidence="10">
    <location>
        <begin position="327"/>
        <end position="347"/>
    </location>
</feature>
<dbReference type="InterPro" id="IPR002528">
    <property type="entry name" value="MATE_fam"/>
</dbReference>
<organism evidence="11 12">
    <name type="scientific">Maritalea porphyrae</name>
    <dbReference type="NCBI Taxonomy" id="880732"/>
    <lineage>
        <taxon>Bacteria</taxon>
        <taxon>Pseudomonadati</taxon>
        <taxon>Pseudomonadota</taxon>
        <taxon>Alphaproteobacteria</taxon>
        <taxon>Hyphomicrobiales</taxon>
        <taxon>Devosiaceae</taxon>
        <taxon>Maritalea</taxon>
    </lineage>
</organism>
<evidence type="ECO:0000313" key="11">
    <source>
        <dbReference type="EMBL" id="GLQ18704.1"/>
    </source>
</evidence>
<reference evidence="11" key="1">
    <citation type="journal article" date="2014" name="Int. J. Syst. Evol. Microbiol.">
        <title>Complete genome of a new Firmicutes species belonging to the dominant human colonic microbiota ('Ruminococcus bicirculans') reveals two chromosomes and a selective capacity to utilize plant glucans.</title>
        <authorList>
            <consortium name="NISC Comparative Sequencing Program"/>
            <person name="Wegmann U."/>
            <person name="Louis P."/>
            <person name="Goesmann A."/>
            <person name="Henrissat B."/>
            <person name="Duncan S.H."/>
            <person name="Flint H.J."/>
        </authorList>
    </citation>
    <scope>NUCLEOTIDE SEQUENCE</scope>
    <source>
        <strain evidence="11">NBRC 107169</strain>
    </source>
</reference>
<dbReference type="Pfam" id="PF01554">
    <property type="entry name" value="MatE"/>
    <property type="match status" value="2"/>
</dbReference>
<name>A0ABQ5UWB9_9HYPH</name>
<gene>
    <name evidence="11" type="ORF">GCM10007879_29530</name>
</gene>
<feature type="transmembrane region" description="Helical" evidence="10">
    <location>
        <begin position="245"/>
        <end position="269"/>
    </location>
</feature>
<dbReference type="NCBIfam" id="TIGR00797">
    <property type="entry name" value="matE"/>
    <property type="match status" value="1"/>
</dbReference>
<dbReference type="PANTHER" id="PTHR43823">
    <property type="entry name" value="SPORULATION PROTEIN YKVU"/>
    <property type="match status" value="1"/>
</dbReference>
<evidence type="ECO:0000256" key="7">
    <source>
        <dbReference type="ARBA" id="ARBA00022989"/>
    </source>
</evidence>
<feature type="transmembrane region" description="Helical" evidence="10">
    <location>
        <begin position="426"/>
        <end position="447"/>
    </location>
</feature>
<evidence type="ECO:0000256" key="3">
    <source>
        <dbReference type="ARBA" id="ARBA00022106"/>
    </source>
</evidence>
<dbReference type="InterPro" id="IPR048279">
    <property type="entry name" value="MdtK-like"/>
</dbReference>
<feature type="transmembrane region" description="Helical" evidence="10">
    <location>
        <begin position="170"/>
        <end position="196"/>
    </location>
</feature>
<dbReference type="CDD" id="cd13143">
    <property type="entry name" value="MATE_MepA_like"/>
    <property type="match status" value="1"/>
</dbReference>
<keyword evidence="5" id="KW-1003">Cell membrane</keyword>
<keyword evidence="8 10" id="KW-0472">Membrane</keyword>
<comment type="caution">
    <text evidence="11">The sequence shown here is derived from an EMBL/GenBank/DDBJ whole genome shotgun (WGS) entry which is preliminary data.</text>
</comment>
<comment type="similarity">
    <text evidence="2">Belongs to the multi antimicrobial extrusion (MATE) (TC 2.A.66.1) family. MepA subfamily.</text>
</comment>
<keyword evidence="6 10" id="KW-0812">Transmembrane</keyword>
<keyword evidence="4" id="KW-0813">Transport</keyword>
<reference evidence="11" key="2">
    <citation type="submission" date="2023-01" db="EMBL/GenBank/DDBJ databases">
        <title>Draft genome sequence of Maritalea porphyrae strain NBRC 107169.</title>
        <authorList>
            <person name="Sun Q."/>
            <person name="Mori K."/>
        </authorList>
    </citation>
    <scope>NUCLEOTIDE SEQUENCE</scope>
    <source>
        <strain evidence="11">NBRC 107169</strain>
    </source>
</reference>
<dbReference type="InterPro" id="IPR051327">
    <property type="entry name" value="MATE_MepA_subfamily"/>
</dbReference>
<comment type="subcellular location">
    <subcellularLocation>
        <location evidence="1">Cell inner membrane</location>
        <topology evidence="1">Multi-pass membrane protein</topology>
    </subcellularLocation>
</comment>
<feature type="transmembrane region" description="Helical" evidence="10">
    <location>
        <begin position="403"/>
        <end position="420"/>
    </location>
</feature>
<feature type="transmembrane region" description="Helical" evidence="10">
    <location>
        <begin position="99"/>
        <end position="120"/>
    </location>
</feature>
<dbReference type="Proteomes" id="UP001161405">
    <property type="component" value="Unassembled WGS sequence"/>
</dbReference>